<dbReference type="VEuPathDB" id="TriTrypDB:Lsey_0015_0020"/>
<reference evidence="7 8" key="1">
    <citation type="journal article" date="2015" name="PLoS Pathog.">
        <title>Leptomonas seymouri: Adaptations to the Dixenous Life Cycle Analyzed by Genome Sequencing, Transcriptome Profiling and Co-infection with Leishmania donovani.</title>
        <authorList>
            <person name="Kraeva N."/>
            <person name="Butenko A."/>
            <person name="Hlavacova J."/>
            <person name="Kostygov A."/>
            <person name="Myskova J."/>
            <person name="Grybchuk D."/>
            <person name="Lestinova T."/>
            <person name="Votypka J."/>
            <person name="Volf P."/>
            <person name="Opperdoes F."/>
            <person name="Flegontov P."/>
            <person name="Lukes J."/>
            <person name="Yurchenko V."/>
        </authorList>
    </citation>
    <scope>NUCLEOTIDE SEQUENCE [LARGE SCALE GENOMIC DNA]</scope>
    <source>
        <strain evidence="7 8">ATCC 30220</strain>
    </source>
</reference>
<name>A0A0N1IMA3_LEPSE</name>
<keyword evidence="8" id="KW-1185">Reference proteome</keyword>
<feature type="region of interest" description="Disordered" evidence="5">
    <location>
        <begin position="435"/>
        <end position="457"/>
    </location>
</feature>
<evidence type="ECO:0000256" key="2">
    <source>
        <dbReference type="ARBA" id="ARBA00022771"/>
    </source>
</evidence>
<dbReference type="GO" id="GO:0008270">
    <property type="term" value="F:zinc ion binding"/>
    <property type="evidence" value="ECO:0007669"/>
    <property type="project" value="UniProtKB-KW"/>
</dbReference>
<dbReference type="OrthoDB" id="432970at2759"/>
<evidence type="ECO:0000313" key="8">
    <source>
        <dbReference type="Proteomes" id="UP000038009"/>
    </source>
</evidence>
<comment type="caution">
    <text evidence="7">The sequence shown here is derived from an EMBL/GenBank/DDBJ whole genome shotgun (WGS) entry which is preliminary data.</text>
</comment>
<dbReference type="InterPro" id="IPR002893">
    <property type="entry name" value="Znf_MYND"/>
</dbReference>
<feature type="compositionally biased region" description="Basic and acidic residues" evidence="5">
    <location>
        <begin position="12"/>
        <end position="22"/>
    </location>
</feature>
<dbReference type="Pfam" id="PF01753">
    <property type="entry name" value="zf-MYND"/>
    <property type="match status" value="2"/>
</dbReference>
<evidence type="ECO:0000256" key="1">
    <source>
        <dbReference type="ARBA" id="ARBA00022723"/>
    </source>
</evidence>
<keyword evidence="2 4" id="KW-0863">Zinc-finger</keyword>
<gene>
    <name evidence="7" type="ORF">ABL78_1009</name>
</gene>
<protein>
    <recommendedName>
        <fullName evidence="6">MYND-type domain-containing protein</fullName>
    </recommendedName>
</protein>
<keyword evidence="3" id="KW-0862">Zinc</keyword>
<dbReference type="Gene3D" id="6.10.140.2220">
    <property type="match status" value="2"/>
</dbReference>
<dbReference type="PROSITE" id="PS50865">
    <property type="entry name" value="ZF_MYND_2"/>
    <property type="match status" value="2"/>
</dbReference>
<feature type="compositionally biased region" description="Low complexity" evidence="5">
    <location>
        <begin position="128"/>
        <end position="140"/>
    </location>
</feature>
<evidence type="ECO:0000256" key="4">
    <source>
        <dbReference type="PROSITE-ProRule" id="PRU00134"/>
    </source>
</evidence>
<feature type="compositionally biased region" description="Polar residues" evidence="5">
    <location>
        <begin position="68"/>
        <end position="79"/>
    </location>
</feature>
<feature type="compositionally biased region" description="Polar residues" evidence="5">
    <location>
        <begin position="496"/>
        <end position="508"/>
    </location>
</feature>
<dbReference type="OMA" id="PCGLARY"/>
<feature type="domain" description="MYND-type" evidence="6">
    <location>
        <begin position="305"/>
        <end position="342"/>
    </location>
</feature>
<feature type="compositionally biased region" description="Polar residues" evidence="5">
    <location>
        <begin position="593"/>
        <end position="605"/>
    </location>
</feature>
<evidence type="ECO:0000256" key="5">
    <source>
        <dbReference type="SAM" id="MobiDB-lite"/>
    </source>
</evidence>
<evidence type="ECO:0000256" key="3">
    <source>
        <dbReference type="ARBA" id="ARBA00022833"/>
    </source>
</evidence>
<sequence length="739" mass="78880">MSASSPLHSRPSLRDRRYDSRHLRPRSRSRVASPQRVVELERLDSDPNMAHASRSSTPAQGLLRFPSLISSTGFAQPPNTAIPGAGGGGGGSNHSNPNIIDPSRSPLPADRRRGSLAARTSRHQRTHQSPSSKQRSSRSPMNPSTASAMEERGRALIAPPLSQSLQSSGDAGNSVGRGRLRGRGPQRQEEGKARRAASTRSKSLDAAEVGRGGATMAALSSSALHATLASSASHSGDDINNGVGTAGVLCMFPQFSAGSNPLRPAGGALESSADPNLGFNGGGTANTAATSPTNLLTNGLSKENCSHCKVEDEPLYLCPCGLARYCSTTCQRAHWSFHRTVCCNSVRAVELSCRHCDWCGLSTNALRKCGCGFAYYCDVHCQRADWPYHRLVCSTVTSEATVETVLGCPSSRTTREAATQTAHWQIHVPVLRSSVHSETVPDSHSASGHGSASRPANQQYASIGCDSFAEARSSDGNNVANGSSSTRSSRTLPPQWENNSQLPGTSVFSDAHLPNNRSSSTTTTGHAGIAGHADPAYRLSTTSVGSGISPCSPSGRHSHNTYHRPSSLRESLHLTSSQKEPPSPNTHFRSDTEASPTVNKGTGHSSAGLVKHTTMSGIIVGPGNRHSYGMSEAERGGDGVGNSNTMSHSSVLAPVRDQPSLLAFAATSQRKIEGDEQKERGELRRQFQLERIGIEWKLLPKREEEQRMAILKEEVMWCVVTGYPTARNLKQQVRQMNKK</sequence>
<dbReference type="Proteomes" id="UP000038009">
    <property type="component" value="Unassembled WGS sequence"/>
</dbReference>
<dbReference type="SUPFAM" id="SSF144232">
    <property type="entry name" value="HIT/MYND zinc finger-like"/>
    <property type="match status" value="2"/>
</dbReference>
<dbReference type="EMBL" id="LJSK01000015">
    <property type="protein sequence ID" value="KPI89840.1"/>
    <property type="molecule type" value="Genomic_DNA"/>
</dbReference>
<keyword evidence="1" id="KW-0479">Metal-binding</keyword>
<feature type="region of interest" description="Disordered" evidence="5">
    <location>
        <begin position="1"/>
        <end position="209"/>
    </location>
</feature>
<evidence type="ECO:0000259" key="6">
    <source>
        <dbReference type="PROSITE" id="PS50865"/>
    </source>
</evidence>
<feature type="domain" description="MYND-type" evidence="6">
    <location>
        <begin position="356"/>
        <end position="393"/>
    </location>
</feature>
<dbReference type="AlphaFoldDB" id="A0A0N1IMA3"/>
<proteinExistence type="predicted"/>
<feature type="region of interest" description="Disordered" evidence="5">
    <location>
        <begin position="474"/>
        <end position="648"/>
    </location>
</feature>
<organism evidence="7 8">
    <name type="scientific">Leptomonas seymouri</name>
    <dbReference type="NCBI Taxonomy" id="5684"/>
    <lineage>
        <taxon>Eukaryota</taxon>
        <taxon>Discoba</taxon>
        <taxon>Euglenozoa</taxon>
        <taxon>Kinetoplastea</taxon>
        <taxon>Metakinetoplastina</taxon>
        <taxon>Trypanosomatida</taxon>
        <taxon>Trypanosomatidae</taxon>
        <taxon>Leishmaniinae</taxon>
        <taxon>Leptomonas</taxon>
    </lineage>
</organism>
<evidence type="ECO:0000313" key="7">
    <source>
        <dbReference type="EMBL" id="KPI89840.1"/>
    </source>
</evidence>
<feature type="compositionally biased region" description="Polar residues" evidence="5">
    <location>
        <begin position="539"/>
        <end position="552"/>
    </location>
</feature>
<feature type="compositionally biased region" description="Polar residues" evidence="5">
    <location>
        <begin position="161"/>
        <end position="171"/>
    </location>
</feature>
<feature type="compositionally biased region" description="Low complexity" evidence="5">
    <location>
        <begin position="443"/>
        <end position="453"/>
    </location>
</feature>
<accession>A0A0N1IMA3</accession>